<protein>
    <submittedName>
        <fullName evidence="6">Torsin-like protein (inferred by orthology to a D. melanogaster protein)</fullName>
    </submittedName>
</protein>
<dbReference type="GO" id="GO:0005524">
    <property type="term" value="F:ATP binding"/>
    <property type="evidence" value="ECO:0007669"/>
    <property type="project" value="InterPro"/>
</dbReference>
<dbReference type="PANTHER" id="PTHR10760:SF2">
    <property type="entry name" value="LD13476P-RELATED"/>
    <property type="match status" value="1"/>
</dbReference>
<evidence type="ECO:0000313" key="4">
    <source>
        <dbReference type="EMBL" id="VDK66739.1"/>
    </source>
</evidence>
<dbReference type="AlphaFoldDB" id="A0A0M3KEY2"/>
<reference evidence="6" key="1">
    <citation type="submission" date="2017-02" db="UniProtKB">
        <authorList>
            <consortium name="WormBaseParasite"/>
        </authorList>
    </citation>
    <scope>IDENTIFICATION</scope>
</reference>
<proteinExistence type="inferred from homology"/>
<dbReference type="SUPFAM" id="SSF52540">
    <property type="entry name" value="P-loop containing nucleoside triphosphate hydrolases"/>
    <property type="match status" value="1"/>
</dbReference>
<name>A0A0M3KEY2_ANISI</name>
<evidence type="ECO:0000256" key="2">
    <source>
        <dbReference type="SAM" id="MobiDB-lite"/>
    </source>
</evidence>
<evidence type="ECO:0000313" key="6">
    <source>
        <dbReference type="WBParaSite" id="ASIM_0001954101-mRNA-1"/>
    </source>
</evidence>
<keyword evidence="5" id="KW-1185">Reference proteome</keyword>
<dbReference type="Proteomes" id="UP000267096">
    <property type="component" value="Unassembled WGS sequence"/>
</dbReference>
<dbReference type="GO" id="GO:0005737">
    <property type="term" value="C:cytoplasm"/>
    <property type="evidence" value="ECO:0007669"/>
    <property type="project" value="UniProtKB-ARBA"/>
</dbReference>
<dbReference type="GO" id="GO:0016887">
    <property type="term" value="F:ATP hydrolysis activity"/>
    <property type="evidence" value="ECO:0007669"/>
    <property type="project" value="InterPro"/>
</dbReference>
<evidence type="ECO:0000256" key="1">
    <source>
        <dbReference type="ARBA" id="ARBA00006235"/>
    </source>
</evidence>
<dbReference type="PANTHER" id="PTHR10760">
    <property type="entry name" value="TORSIN"/>
    <property type="match status" value="1"/>
</dbReference>
<dbReference type="InterPro" id="IPR049337">
    <property type="entry name" value="TOR1A_C"/>
</dbReference>
<gene>
    <name evidence="4" type="ORF">ASIM_LOCUS18930</name>
</gene>
<dbReference type="GO" id="GO:0071218">
    <property type="term" value="P:cellular response to misfolded protein"/>
    <property type="evidence" value="ECO:0007669"/>
    <property type="project" value="TreeGrafter"/>
</dbReference>
<dbReference type="WBParaSite" id="ASIM_0001954101-mRNA-1">
    <property type="protein sequence ID" value="ASIM_0001954101-mRNA-1"/>
    <property type="gene ID" value="ASIM_0001954101"/>
</dbReference>
<dbReference type="Pfam" id="PF21376">
    <property type="entry name" value="TOR1A_C"/>
    <property type="match status" value="1"/>
</dbReference>
<dbReference type="GO" id="GO:0012505">
    <property type="term" value="C:endomembrane system"/>
    <property type="evidence" value="ECO:0007669"/>
    <property type="project" value="UniProtKB-ARBA"/>
</dbReference>
<organism evidence="6">
    <name type="scientific">Anisakis simplex</name>
    <name type="common">Herring worm</name>
    <dbReference type="NCBI Taxonomy" id="6269"/>
    <lineage>
        <taxon>Eukaryota</taxon>
        <taxon>Metazoa</taxon>
        <taxon>Ecdysozoa</taxon>
        <taxon>Nematoda</taxon>
        <taxon>Chromadorea</taxon>
        <taxon>Rhabditida</taxon>
        <taxon>Spirurina</taxon>
        <taxon>Ascaridomorpha</taxon>
        <taxon>Ascaridoidea</taxon>
        <taxon>Anisakidae</taxon>
        <taxon>Anisakis</taxon>
        <taxon>Anisakis simplex complex</taxon>
    </lineage>
</organism>
<dbReference type="OrthoDB" id="19623at2759"/>
<reference evidence="4 5" key="2">
    <citation type="submission" date="2018-11" db="EMBL/GenBank/DDBJ databases">
        <authorList>
            <consortium name="Pathogen Informatics"/>
        </authorList>
    </citation>
    <scope>NUCLEOTIDE SEQUENCE [LARGE SCALE GENOMIC DNA]</scope>
</reference>
<feature type="compositionally biased region" description="Acidic residues" evidence="2">
    <location>
        <begin position="187"/>
        <end position="202"/>
    </location>
</feature>
<dbReference type="Gene3D" id="3.40.50.300">
    <property type="entry name" value="P-loop containing nucleotide triphosphate hydrolases"/>
    <property type="match status" value="1"/>
</dbReference>
<dbReference type="InterPro" id="IPR010448">
    <property type="entry name" value="Torsin"/>
</dbReference>
<accession>A0A0M3KEY2</accession>
<sequence>MCERSLFIFDEVDKMPPTVMNAIKPFIDHYEHLEGIDYRKSVFIFLSNSGGNEITEKTLKHYQSGELREKITLNEMEKVLIPSAFNADGGLKMSELISTHLIDHFIPFLPLERRHVLLCIRDYMKSHNFTPTDERIAKIADSLQYFPKSDPIYSSSGCKRVAQKTELLISAERAKERERLRRLNSLDDNDDDKTDHIDDDSL</sequence>
<evidence type="ECO:0000313" key="5">
    <source>
        <dbReference type="Proteomes" id="UP000267096"/>
    </source>
</evidence>
<evidence type="ECO:0000259" key="3">
    <source>
        <dbReference type="Pfam" id="PF21376"/>
    </source>
</evidence>
<dbReference type="EMBL" id="UYRR01036313">
    <property type="protein sequence ID" value="VDK66739.1"/>
    <property type="molecule type" value="Genomic_DNA"/>
</dbReference>
<feature type="region of interest" description="Disordered" evidence="2">
    <location>
        <begin position="180"/>
        <end position="202"/>
    </location>
</feature>
<comment type="similarity">
    <text evidence="1">Belongs to the ClpA/ClpB family. Torsin subfamily.</text>
</comment>
<feature type="domain" description="Torsin-1A C-terminal" evidence="3">
    <location>
        <begin position="111"/>
        <end position="165"/>
    </location>
</feature>
<dbReference type="InterPro" id="IPR027417">
    <property type="entry name" value="P-loop_NTPase"/>
</dbReference>